<keyword evidence="3" id="KW-1185">Reference proteome</keyword>
<dbReference type="EMBL" id="BMAT01003107">
    <property type="protein sequence ID" value="GFS20562.1"/>
    <property type="molecule type" value="Genomic_DNA"/>
</dbReference>
<organism evidence="2 3">
    <name type="scientific">Elysia marginata</name>
    <dbReference type="NCBI Taxonomy" id="1093978"/>
    <lineage>
        <taxon>Eukaryota</taxon>
        <taxon>Metazoa</taxon>
        <taxon>Spiralia</taxon>
        <taxon>Lophotrochozoa</taxon>
        <taxon>Mollusca</taxon>
        <taxon>Gastropoda</taxon>
        <taxon>Heterobranchia</taxon>
        <taxon>Euthyneura</taxon>
        <taxon>Panpulmonata</taxon>
        <taxon>Sacoglossa</taxon>
        <taxon>Placobranchoidea</taxon>
        <taxon>Plakobranchidae</taxon>
        <taxon>Elysia</taxon>
    </lineage>
</organism>
<sequence length="135" mass="15335">MVRTKPQDFPLPLYSLTLSFLTSHLHSPLNQLDDWYVHFSYFACYLAYSNSAINPFIYAGFNANFMKELHSHHQGLTHAQSFRFSRGTSLSASPRQAVTVLNGGARSTPSGSSWRKHEVKTTKTESGYTVRFTKR</sequence>
<evidence type="ECO:0000313" key="2">
    <source>
        <dbReference type="EMBL" id="GFS20562.1"/>
    </source>
</evidence>
<name>A0AAV4JHU2_9GAST</name>
<dbReference type="SUPFAM" id="SSF81321">
    <property type="entry name" value="Family A G protein-coupled receptor-like"/>
    <property type="match status" value="1"/>
</dbReference>
<dbReference type="Proteomes" id="UP000762676">
    <property type="component" value="Unassembled WGS sequence"/>
</dbReference>
<feature type="region of interest" description="Disordered" evidence="1">
    <location>
        <begin position="101"/>
        <end position="135"/>
    </location>
</feature>
<proteinExistence type="predicted"/>
<evidence type="ECO:0000256" key="1">
    <source>
        <dbReference type="SAM" id="MobiDB-lite"/>
    </source>
</evidence>
<reference evidence="2 3" key="1">
    <citation type="journal article" date="2021" name="Elife">
        <title>Chloroplast acquisition without the gene transfer in kleptoplastic sea slugs, Plakobranchus ocellatus.</title>
        <authorList>
            <person name="Maeda T."/>
            <person name="Takahashi S."/>
            <person name="Yoshida T."/>
            <person name="Shimamura S."/>
            <person name="Takaki Y."/>
            <person name="Nagai Y."/>
            <person name="Toyoda A."/>
            <person name="Suzuki Y."/>
            <person name="Arimoto A."/>
            <person name="Ishii H."/>
            <person name="Satoh N."/>
            <person name="Nishiyama T."/>
            <person name="Hasebe M."/>
            <person name="Maruyama T."/>
            <person name="Minagawa J."/>
            <person name="Obokata J."/>
            <person name="Shigenobu S."/>
        </authorList>
    </citation>
    <scope>NUCLEOTIDE SEQUENCE [LARGE SCALE GENOMIC DNA]</scope>
</reference>
<protein>
    <submittedName>
        <fullName evidence="2">Substance-P receptor-like</fullName>
    </submittedName>
</protein>
<gene>
    <name evidence="2" type="ORF">ElyMa_001574500</name>
</gene>
<accession>A0AAV4JHU2</accession>
<dbReference type="AlphaFoldDB" id="A0AAV4JHU2"/>
<evidence type="ECO:0000313" key="3">
    <source>
        <dbReference type="Proteomes" id="UP000762676"/>
    </source>
</evidence>
<comment type="caution">
    <text evidence="2">The sequence shown here is derived from an EMBL/GenBank/DDBJ whole genome shotgun (WGS) entry which is preliminary data.</text>
</comment>
<dbReference type="Gene3D" id="1.20.1070.10">
    <property type="entry name" value="Rhodopsin 7-helix transmembrane proteins"/>
    <property type="match status" value="1"/>
</dbReference>
<keyword evidence="2" id="KW-0675">Receptor</keyword>